<evidence type="ECO:0008006" key="6">
    <source>
        <dbReference type="Google" id="ProtNLM"/>
    </source>
</evidence>
<evidence type="ECO:0000256" key="3">
    <source>
        <dbReference type="ARBA" id="ARBA00024356"/>
    </source>
</evidence>
<dbReference type="PANTHER" id="PTHR34106:SF5">
    <property type="entry name" value="GLYCOSIDASE"/>
    <property type="match status" value="1"/>
</dbReference>
<keyword evidence="2" id="KW-0808">Transferase</keyword>
<evidence type="ECO:0000313" key="5">
    <source>
        <dbReference type="Proteomes" id="UP001305702"/>
    </source>
</evidence>
<comment type="similarity">
    <text evidence="3">Belongs to the glycosyl hydrolase 130 family.</text>
</comment>
<dbReference type="AlphaFoldDB" id="A0AA96RH48"/>
<reference evidence="4 5" key="1">
    <citation type="submission" date="2022-02" db="EMBL/GenBank/DDBJ databases">
        <title>Paenibacillus sp. MBLB1776 Whole Genome Shotgun Sequencing.</title>
        <authorList>
            <person name="Hwang C.Y."/>
            <person name="Cho E.-S."/>
            <person name="Seo M.-J."/>
        </authorList>
    </citation>
    <scope>NUCLEOTIDE SEQUENCE [LARGE SCALE GENOMIC DNA]</scope>
    <source>
        <strain evidence="4 5">MBLB1776</strain>
    </source>
</reference>
<name>A0AA96RH48_9BACL</name>
<dbReference type="GO" id="GO:0016757">
    <property type="term" value="F:glycosyltransferase activity"/>
    <property type="evidence" value="ECO:0007669"/>
    <property type="project" value="UniProtKB-KW"/>
</dbReference>
<dbReference type="Proteomes" id="UP001305702">
    <property type="component" value="Chromosome"/>
</dbReference>
<accession>A0AA96RH48</accession>
<dbReference type="EMBL" id="CP130318">
    <property type="protein sequence ID" value="WNQ13181.1"/>
    <property type="molecule type" value="Genomic_DNA"/>
</dbReference>
<protein>
    <recommendedName>
        <fullName evidence="6">Glycosidase</fullName>
    </recommendedName>
</protein>
<evidence type="ECO:0000256" key="1">
    <source>
        <dbReference type="ARBA" id="ARBA00022676"/>
    </source>
</evidence>
<gene>
    <name evidence="4" type="ORF">MJA45_09210</name>
</gene>
<dbReference type="SUPFAM" id="SSF75005">
    <property type="entry name" value="Arabinanase/levansucrase/invertase"/>
    <property type="match status" value="1"/>
</dbReference>
<keyword evidence="5" id="KW-1185">Reference proteome</keyword>
<dbReference type="KEGG" id="paun:MJA45_09210"/>
<dbReference type="InterPro" id="IPR007184">
    <property type="entry name" value="Mannoside_phosphorylase"/>
</dbReference>
<dbReference type="Pfam" id="PF04041">
    <property type="entry name" value="Glyco_hydro_130"/>
    <property type="match status" value="1"/>
</dbReference>
<dbReference type="InterPro" id="IPR023296">
    <property type="entry name" value="Glyco_hydro_beta-prop_sf"/>
</dbReference>
<keyword evidence="1" id="KW-0328">Glycosyltransferase</keyword>
<dbReference type="PANTHER" id="PTHR34106">
    <property type="entry name" value="GLYCOSIDASE"/>
    <property type="match status" value="1"/>
</dbReference>
<sequence length="405" mass="46146">MQPNFRYSTKPAIEPQAGCDWASKMVLNPAIVKDPDSDRLHMLFRATGPWPQKRLEGRHDPFPIFLGYAHSDDRGETWTPDFTRPALAPALNLEKEDIYITDVQGNRVRDYSNGCIEDPRIFPVEGELYVSVACRMFPPGPYWLADQEPPVITKYEYVPDWVQDGDDPFTVTARTNDTVTVLYKLDLEKLKEGHYEEAFTYVCPLNEGHVSDNRDVFLFPEKMLIDGKLQYVMLHRPMNPVPFPGGDQVMVPSIYIAAAERMEDFASPKAVHKLLATGIFDWEANRVGASWPPLRVSDKQWLVSYHGKKDVHFGYTQSFMIVEERENDFPEVVHRCPDRLMYAKQEWEMPSDYPTPCLFTTAGIVVGGELIMAYGAADQKVGISWVSFDDLVQHVRKFNAEGVAG</sequence>
<dbReference type="Gene3D" id="2.115.10.20">
    <property type="entry name" value="Glycosyl hydrolase domain, family 43"/>
    <property type="match status" value="1"/>
</dbReference>
<proteinExistence type="inferred from homology"/>
<dbReference type="RefSeq" id="WP_315606961.1">
    <property type="nucleotide sequence ID" value="NZ_CP130318.1"/>
</dbReference>
<evidence type="ECO:0000256" key="2">
    <source>
        <dbReference type="ARBA" id="ARBA00022679"/>
    </source>
</evidence>
<organism evidence="4 5">
    <name type="scientific">Paenibacillus aurantius</name>
    <dbReference type="NCBI Taxonomy" id="2918900"/>
    <lineage>
        <taxon>Bacteria</taxon>
        <taxon>Bacillati</taxon>
        <taxon>Bacillota</taxon>
        <taxon>Bacilli</taxon>
        <taxon>Bacillales</taxon>
        <taxon>Paenibacillaceae</taxon>
        <taxon>Paenibacillus</taxon>
    </lineage>
</organism>
<evidence type="ECO:0000313" key="4">
    <source>
        <dbReference type="EMBL" id="WNQ13181.1"/>
    </source>
</evidence>